<evidence type="ECO:0000256" key="4">
    <source>
        <dbReference type="SAM" id="MobiDB-lite"/>
    </source>
</evidence>
<feature type="compositionally biased region" description="Low complexity" evidence="4">
    <location>
        <begin position="1"/>
        <end position="12"/>
    </location>
</feature>
<dbReference type="GO" id="GO:0003735">
    <property type="term" value="F:structural constituent of ribosome"/>
    <property type="evidence" value="ECO:0007669"/>
    <property type="project" value="InterPro"/>
</dbReference>
<dbReference type="EMBL" id="KF387569">
    <property type="protein sequence ID" value="AGW52221.1"/>
    <property type="molecule type" value="Genomic_DNA"/>
</dbReference>
<accession>V9PA91</accession>
<evidence type="ECO:0000313" key="5">
    <source>
        <dbReference type="EMBL" id="AGW52221.1"/>
    </source>
</evidence>
<organism evidence="5">
    <name type="scientific">Prasinoderma coloniale</name>
    <dbReference type="NCBI Taxonomy" id="156133"/>
    <lineage>
        <taxon>Eukaryota</taxon>
        <taxon>Viridiplantae</taxon>
        <taxon>Prasinodermophyta</taxon>
        <taxon>Prasinodermophyceae</taxon>
        <taxon>Prasinodermales</taxon>
        <taxon>Prasinodermaceae</taxon>
        <taxon>Prasinoderma</taxon>
    </lineage>
</organism>
<dbReference type="InterPro" id="IPR001971">
    <property type="entry name" value="Ribosomal_uS11"/>
</dbReference>
<keyword evidence="3" id="KW-0687">Ribonucleoprotein</keyword>
<evidence type="ECO:0000256" key="2">
    <source>
        <dbReference type="ARBA" id="ARBA00022980"/>
    </source>
</evidence>
<dbReference type="Pfam" id="PF00411">
    <property type="entry name" value="Ribosomal_S11"/>
    <property type="match status" value="1"/>
</dbReference>
<geneLocation type="mitochondrion" evidence="5"/>
<dbReference type="InterPro" id="IPR036967">
    <property type="entry name" value="Ribosomal_uS11_sf"/>
</dbReference>
<evidence type="ECO:0000256" key="1">
    <source>
        <dbReference type="ARBA" id="ARBA00006194"/>
    </source>
</evidence>
<proteinExistence type="inferred from homology"/>
<keyword evidence="2 5" id="KW-0689">Ribosomal protein</keyword>
<name>V9PA91_9VIRI</name>
<dbReference type="SUPFAM" id="SSF53137">
    <property type="entry name" value="Translational machinery components"/>
    <property type="match status" value="1"/>
</dbReference>
<sequence>MSLSSDSSSPSLVNVHTQTQQEGDLRSMALQALRLRAKRIRHLVLRRHWSPAGSLPSTTLGGRKGSSLHWYLSGQNLVEEDSSRANFCEEDFPYKTRLQTLYTEGLETLSVSKTGTLQENAWATLQSGRARAQASNFSETLPTLGTQEGIDTHLLHKEEARFHARFYAQQKNRFPAYGCLHVTSVANNCFLGITDIWGQSLHHASTGSIGFTQKQRLTHPAFALGMKMAREAFQGGMKYFLLVVSGPGRGGSAAQAGITKVVQRHWKAARKEGVHPTFKRVGTLFVKKAPHNGCRLPAQRRKRRKTKVRPLRLGM</sequence>
<keyword evidence="5" id="KW-0496">Mitochondrion</keyword>
<comment type="similarity">
    <text evidence="1">Belongs to the universal ribosomal protein uS11 family.</text>
</comment>
<dbReference type="RefSeq" id="YP_008999845.1">
    <property type="nucleotide sequence ID" value="NC_023355.1"/>
</dbReference>
<dbReference type="Gene3D" id="3.30.420.80">
    <property type="entry name" value="Ribosomal protein S11"/>
    <property type="match status" value="1"/>
</dbReference>
<reference evidence="5" key="1">
    <citation type="journal article" date="2013" name="PLoS ONE">
        <title>The Mitochondrial Genome of the Prasinophyte Prasinoderma coloniale Reveals Two Trans-Spliced Group I Introns in the Large Subunit rRNA Gene.</title>
        <authorList>
            <person name="Pombert J.F."/>
            <person name="Otis C."/>
            <person name="Turmel M."/>
            <person name="Lemieux C."/>
        </authorList>
    </citation>
    <scope>NUCLEOTIDE SEQUENCE</scope>
</reference>
<dbReference type="GO" id="GO:1990904">
    <property type="term" value="C:ribonucleoprotein complex"/>
    <property type="evidence" value="ECO:0007669"/>
    <property type="project" value="UniProtKB-KW"/>
</dbReference>
<dbReference type="GeneID" id="18251338"/>
<protein>
    <submittedName>
        <fullName evidence="5">Ribosomal protein S11</fullName>
    </submittedName>
</protein>
<feature type="region of interest" description="Disordered" evidence="4">
    <location>
        <begin position="1"/>
        <end position="20"/>
    </location>
</feature>
<evidence type="ECO:0000256" key="3">
    <source>
        <dbReference type="ARBA" id="ARBA00023274"/>
    </source>
</evidence>
<dbReference type="AlphaFoldDB" id="V9PA91"/>
<gene>
    <name evidence="5" type="primary">rps11</name>
</gene>
<dbReference type="GO" id="GO:0006412">
    <property type="term" value="P:translation"/>
    <property type="evidence" value="ECO:0007669"/>
    <property type="project" value="InterPro"/>
</dbReference>
<dbReference type="GO" id="GO:0005840">
    <property type="term" value="C:ribosome"/>
    <property type="evidence" value="ECO:0007669"/>
    <property type="project" value="UniProtKB-KW"/>
</dbReference>
<dbReference type="HAMAP" id="MF_01310">
    <property type="entry name" value="Ribosomal_uS11"/>
    <property type="match status" value="1"/>
</dbReference>